<feature type="domain" description="SnoaL-like" evidence="1">
    <location>
        <begin position="8"/>
        <end position="116"/>
    </location>
</feature>
<gene>
    <name evidence="2" type="ORF">EQZ20_10975</name>
</gene>
<evidence type="ECO:0000313" key="2">
    <source>
        <dbReference type="EMBL" id="QAT65386.1"/>
    </source>
</evidence>
<dbReference type="InterPro" id="IPR032710">
    <property type="entry name" value="NTF2-like_dom_sf"/>
</dbReference>
<dbReference type="GeneID" id="82853203"/>
<reference evidence="2 3" key="1">
    <citation type="submission" date="2019-01" db="EMBL/GenBank/DDBJ databases">
        <title>Genome sequence of Bacillus glycinifermentans SRCM103574.</title>
        <authorList>
            <person name="Kong H.-J."/>
            <person name="Jeong S.-Y."/>
            <person name="Jeong D.-Y."/>
        </authorList>
    </citation>
    <scope>NUCLEOTIDE SEQUENCE [LARGE SCALE GENOMIC DNA]</scope>
    <source>
        <strain evidence="2 3">SRCM103574</strain>
    </source>
</reference>
<dbReference type="KEGG" id="bgy:BGLY_2164"/>
<accession>A0AAJ3YYD2</accession>
<proteinExistence type="predicted"/>
<sequence>MSVKDIMEQFVQSMLEKDMDRWIELWDDEAVFEFPYAPAGFPAKIEGKSAIYDYIKDFPEKINISHFTPPAVYQTPDPTIALAEFACEGTVIATGLPYNQTYISFIKIRNGKIVRYKDYWNPLTVIEAFGGQPESFLRTNDDKEW</sequence>
<dbReference type="InterPro" id="IPR037401">
    <property type="entry name" value="SnoaL-like"/>
</dbReference>
<organism evidence="2 3">
    <name type="scientific">Bacillus glycinifermentans</name>
    <dbReference type="NCBI Taxonomy" id="1664069"/>
    <lineage>
        <taxon>Bacteria</taxon>
        <taxon>Bacillati</taxon>
        <taxon>Bacillota</taxon>
        <taxon>Bacilli</taxon>
        <taxon>Bacillales</taxon>
        <taxon>Bacillaceae</taxon>
        <taxon>Bacillus</taxon>
    </lineage>
</organism>
<evidence type="ECO:0000259" key="1">
    <source>
        <dbReference type="Pfam" id="PF12680"/>
    </source>
</evidence>
<evidence type="ECO:0000313" key="3">
    <source>
        <dbReference type="Proteomes" id="UP000288675"/>
    </source>
</evidence>
<dbReference type="Pfam" id="PF12680">
    <property type="entry name" value="SnoaL_2"/>
    <property type="match status" value="1"/>
</dbReference>
<dbReference type="SUPFAM" id="SSF54427">
    <property type="entry name" value="NTF2-like"/>
    <property type="match status" value="1"/>
</dbReference>
<name>A0AAJ3YYD2_9BACI</name>
<dbReference type="CDD" id="cd00531">
    <property type="entry name" value="NTF2_like"/>
    <property type="match status" value="1"/>
</dbReference>
<dbReference type="EMBL" id="CP035232">
    <property type="protein sequence ID" value="QAT65386.1"/>
    <property type="molecule type" value="Genomic_DNA"/>
</dbReference>
<dbReference type="RefSeq" id="WP_046132484.1">
    <property type="nucleotide sequence ID" value="NZ_CP035232.1"/>
</dbReference>
<dbReference type="Proteomes" id="UP000288675">
    <property type="component" value="Chromosome"/>
</dbReference>
<protein>
    <submittedName>
        <fullName evidence="2">Nuclear transport factor 2 family protein</fullName>
    </submittedName>
</protein>
<dbReference type="Gene3D" id="3.10.450.50">
    <property type="match status" value="1"/>
</dbReference>
<dbReference type="AlphaFoldDB" id="A0AAJ3YYD2"/>